<dbReference type="Proteomes" id="UP000310016">
    <property type="component" value="Unassembled WGS sequence"/>
</dbReference>
<dbReference type="RefSeq" id="WP_136773424.1">
    <property type="nucleotide sequence ID" value="NZ_SUMF01000010.1"/>
</dbReference>
<protein>
    <submittedName>
        <fullName evidence="1">Uncharacterized protein</fullName>
    </submittedName>
</protein>
<dbReference type="AlphaFoldDB" id="A0A4V5MRG3"/>
<sequence length="106" mass="11557">MSDHDLPHDDALSRHYRALPPQAGNASLAAWAEGSLIVDDWPLGKVLAELGRYRSGLVQCDPAVAGLRVSGAFPLADTDRALTALALSLPVRVRYLSRWWVRVEPA</sequence>
<proteinExistence type="predicted"/>
<comment type="caution">
    <text evidence="1">The sequence shown here is derived from an EMBL/GenBank/DDBJ whole genome shotgun (WGS) entry which is preliminary data.</text>
</comment>
<evidence type="ECO:0000313" key="2">
    <source>
        <dbReference type="Proteomes" id="UP000310016"/>
    </source>
</evidence>
<keyword evidence="2" id="KW-1185">Reference proteome</keyword>
<evidence type="ECO:0000313" key="1">
    <source>
        <dbReference type="EMBL" id="TJZ73308.1"/>
    </source>
</evidence>
<name>A0A4V5MRG3_9NEIS</name>
<accession>A0A4V5MRG3</accession>
<gene>
    <name evidence="1" type="ORF">FAZ21_10620</name>
</gene>
<dbReference type="OrthoDB" id="1100567at2"/>
<organism evidence="1 2">
    <name type="scientific">Chitiniphilus eburneus</name>
    <dbReference type="NCBI Taxonomy" id="2571148"/>
    <lineage>
        <taxon>Bacteria</taxon>
        <taxon>Pseudomonadati</taxon>
        <taxon>Pseudomonadota</taxon>
        <taxon>Betaproteobacteria</taxon>
        <taxon>Neisseriales</taxon>
        <taxon>Chitinibacteraceae</taxon>
        <taxon>Chitiniphilus</taxon>
    </lineage>
</organism>
<dbReference type="EMBL" id="SUMF01000010">
    <property type="protein sequence ID" value="TJZ73308.1"/>
    <property type="molecule type" value="Genomic_DNA"/>
</dbReference>
<reference evidence="1 2" key="1">
    <citation type="submission" date="2019-04" db="EMBL/GenBank/DDBJ databases">
        <title>Chitiniphilus eburnea sp. nov., a novel chitinolytic bacterium isolated from aquaculture sludge.</title>
        <authorList>
            <person name="Sheng M."/>
        </authorList>
    </citation>
    <scope>NUCLEOTIDE SEQUENCE [LARGE SCALE GENOMIC DNA]</scope>
    <source>
        <strain evidence="1 2">HX-2-15</strain>
    </source>
</reference>